<dbReference type="InterPro" id="IPR045864">
    <property type="entry name" value="aa-tRNA-synth_II/BPL/LPL"/>
</dbReference>
<dbReference type="PROSITE" id="PS51733">
    <property type="entry name" value="BPL_LPL_CATALYTIC"/>
    <property type="match status" value="1"/>
</dbReference>
<gene>
    <name evidence="3" type="ORF">A1OE_726</name>
</gene>
<protein>
    <submittedName>
        <fullName evidence="3">Biotin-(Acetyl-CoA-carboxylase) ligase</fullName>
        <ecNumber evidence="3">6.3.4.15</ecNumber>
    </submittedName>
</protein>
<dbReference type="STRING" id="1193729.A1OE_726"/>
<sequence length="248" mass="27403">MSCVIIDLDSVDSTNWEARRRIEEGLSDEIIITAYKQTNGQARRGRRWDSPPGNLYWSRVAFPQLGSPVPSIFSMISVLAVLDLVRLVLPSNVLVCIKWPNDILIAGSKVAGILLESGEKNGTPWVICGIGINLVSSLCIKKPYAVTNLQHCGAVKTDRQYLAYDLARHFNRRLTDYLEKGMVAIHTAVLKNLVGIGNFVTICINNRRADDVTGRFCGLDDLCRAEILTIDGKKRIISAGDLFLQSTA</sequence>
<evidence type="ECO:0000256" key="1">
    <source>
        <dbReference type="ARBA" id="ARBA00022598"/>
    </source>
</evidence>
<keyword evidence="1 3" id="KW-0436">Ligase</keyword>
<dbReference type="Pfam" id="PF03099">
    <property type="entry name" value="BPL_LplA_LipB"/>
    <property type="match status" value="1"/>
</dbReference>
<dbReference type="NCBIfam" id="TIGR00121">
    <property type="entry name" value="birA_ligase"/>
    <property type="match status" value="1"/>
</dbReference>
<dbReference type="CDD" id="cd16442">
    <property type="entry name" value="BPL"/>
    <property type="match status" value="1"/>
</dbReference>
<reference evidence="3 4" key="1">
    <citation type="journal article" date="2012" name="Proc. Natl. Acad. Sci. U.S.A.">
        <title>Genome streamlining and chemical defense in a coral reef symbiosis.</title>
        <authorList>
            <person name="Kwan J.C."/>
            <person name="Donia M.S."/>
            <person name="Han A.W."/>
            <person name="Hirose E."/>
            <person name="Haygood M.G."/>
            <person name="Schmidt E.W."/>
        </authorList>
    </citation>
    <scope>NUCLEOTIDE SEQUENCE [LARGE SCALE GENOMIC DNA]</scope>
    <source>
        <strain evidence="3 4">L2</strain>
    </source>
</reference>
<dbReference type="GO" id="GO:0004077">
    <property type="term" value="F:biotin--[biotin carboxyl-carrier protein] ligase activity"/>
    <property type="evidence" value="ECO:0007669"/>
    <property type="project" value="UniProtKB-EC"/>
</dbReference>
<accession>K7Z4H9</accession>
<dbReference type="KEGG" id="thal:A1OE_726"/>
<evidence type="ECO:0000259" key="2">
    <source>
        <dbReference type="PROSITE" id="PS51733"/>
    </source>
</evidence>
<dbReference type="GO" id="GO:0005737">
    <property type="term" value="C:cytoplasm"/>
    <property type="evidence" value="ECO:0007669"/>
    <property type="project" value="TreeGrafter"/>
</dbReference>
<dbReference type="EMBL" id="CP003539">
    <property type="protein sequence ID" value="AFX98913.1"/>
    <property type="molecule type" value="Genomic_DNA"/>
</dbReference>
<organism evidence="3 4">
    <name type="scientific">Candidatus Endolissoclinum faulkneri L2</name>
    <dbReference type="NCBI Taxonomy" id="1193729"/>
    <lineage>
        <taxon>Bacteria</taxon>
        <taxon>Pseudomonadati</taxon>
        <taxon>Pseudomonadota</taxon>
        <taxon>Alphaproteobacteria</taxon>
        <taxon>Rhodospirillales</taxon>
        <taxon>Rhodospirillaceae</taxon>
        <taxon>Candidatus Endolissoclinum</taxon>
    </lineage>
</organism>
<evidence type="ECO:0000313" key="3">
    <source>
        <dbReference type="EMBL" id="AFX98913.1"/>
    </source>
</evidence>
<dbReference type="Proteomes" id="UP000010077">
    <property type="component" value="Chromosome"/>
</dbReference>
<dbReference type="HOGENOM" id="CLU_051096_3_0_5"/>
<dbReference type="PANTHER" id="PTHR12835:SF5">
    <property type="entry name" value="BIOTIN--PROTEIN LIGASE"/>
    <property type="match status" value="1"/>
</dbReference>
<dbReference type="InterPro" id="IPR004408">
    <property type="entry name" value="Biotin_CoA_COase_ligase"/>
</dbReference>
<dbReference type="eggNOG" id="COG0340">
    <property type="taxonomic scope" value="Bacteria"/>
</dbReference>
<dbReference type="InterPro" id="IPR004143">
    <property type="entry name" value="BPL_LPL_catalytic"/>
</dbReference>
<dbReference type="EC" id="6.3.4.15" evidence="3"/>
<dbReference type="PANTHER" id="PTHR12835">
    <property type="entry name" value="BIOTIN PROTEIN LIGASE"/>
    <property type="match status" value="1"/>
</dbReference>
<name>K7Z4H9_9PROT</name>
<dbReference type="RefSeq" id="WP_015088411.1">
    <property type="nucleotide sequence ID" value="NC_019566.1"/>
</dbReference>
<dbReference type="AlphaFoldDB" id="K7Z4H9"/>
<dbReference type="OrthoDB" id="9807064at2"/>
<dbReference type="Gene3D" id="3.30.930.10">
    <property type="entry name" value="Bira Bifunctional Protein, Domain 2"/>
    <property type="match status" value="1"/>
</dbReference>
<feature type="domain" description="BPL/LPL catalytic" evidence="2">
    <location>
        <begin position="1"/>
        <end position="178"/>
    </location>
</feature>
<keyword evidence="4" id="KW-1185">Reference proteome</keyword>
<evidence type="ECO:0000313" key="4">
    <source>
        <dbReference type="Proteomes" id="UP000010077"/>
    </source>
</evidence>
<proteinExistence type="predicted"/>
<dbReference type="SUPFAM" id="SSF55681">
    <property type="entry name" value="Class II aaRS and biotin synthetases"/>
    <property type="match status" value="1"/>
</dbReference>